<evidence type="ECO:0000313" key="4">
    <source>
        <dbReference type="Proteomes" id="UP000054270"/>
    </source>
</evidence>
<evidence type="ECO:0000256" key="1">
    <source>
        <dbReference type="SAM" id="MobiDB-lite"/>
    </source>
</evidence>
<feature type="region of interest" description="Disordered" evidence="1">
    <location>
        <begin position="156"/>
        <end position="206"/>
    </location>
</feature>
<accession>A0A0D2PPP8</accession>
<name>A0A0D2PPP8_HYPSF</name>
<feature type="compositionally biased region" description="Basic and acidic residues" evidence="1">
    <location>
        <begin position="160"/>
        <end position="180"/>
    </location>
</feature>
<keyword evidence="4" id="KW-1185">Reference proteome</keyword>
<keyword evidence="2" id="KW-1133">Transmembrane helix</keyword>
<feature type="transmembrane region" description="Helical" evidence="2">
    <location>
        <begin position="43"/>
        <end position="64"/>
    </location>
</feature>
<organism evidence="3 4">
    <name type="scientific">Hypholoma sublateritium (strain FD-334 SS-4)</name>
    <dbReference type="NCBI Taxonomy" id="945553"/>
    <lineage>
        <taxon>Eukaryota</taxon>
        <taxon>Fungi</taxon>
        <taxon>Dikarya</taxon>
        <taxon>Basidiomycota</taxon>
        <taxon>Agaricomycotina</taxon>
        <taxon>Agaricomycetes</taxon>
        <taxon>Agaricomycetidae</taxon>
        <taxon>Agaricales</taxon>
        <taxon>Agaricineae</taxon>
        <taxon>Strophariaceae</taxon>
        <taxon>Hypholoma</taxon>
    </lineage>
</organism>
<feature type="region of interest" description="Disordered" evidence="1">
    <location>
        <begin position="268"/>
        <end position="293"/>
    </location>
</feature>
<dbReference type="EMBL" id="KN817518">
    <property type="protein sequence ID" value="KJA30121.1"/>
    <property type="molecule type" value="Genomic_DNA"/>
</dbReference>
<evidence type="ECO:0000313" key="3">
    <source>
        <dbReference type="EMBL" id="KJA30121.1"/>
    </source>
</evidence>
<keyword evidence="2" id="KW-0812">Transmembrane</keyword>
<reference evidence="4" key="1">
    <citation type="submission" date="2014-04" db="EMBL/GenBank/DDBJ databases">
        <title>Evolutionary Origins and Diversification of the Mycorrhizal Mutualists.</title>
        <authorList>
            <consortium name="DOE Joint Genome Institute"/>
            <consortium name="Mycorrhizal Genomics Consortium"/>
            <person name="Kohler A."/>
            <person name="Kuo A."/>
            <person name="Nagy L.G."/>
            <person name="Floudas D."/>
            <person name="Copeland A."/>
            <person name="Barry K.W."/>
            <person name="Cichocki N."/>
            <person name="Veneault-Fourrey C."/>
            <person name="LaButti K."/>
            <person name="Lindquist E.A."/>
            <person name="Lipzen A."/>
            <person name="Lundell T."/>
            <person name="Morin E."/>
            <person name="Murat C."/>
            <person name="Riley R."/>
            <person name="Ohm R."/>
            <person name="Sun H."/>
            <person name="Tunlid A."/>
            <person name="Henrissat B."/>
            <person name="Grigoriev I.V."/>
            <person name="Hibbett D.S."/>
            <person name="Martin F."/>
        </authorList>
    </citation>
    <scope>NUCLEOTIDE SEQUENCE [LARGE SCALE GENOMIC DNA]</scope>
    <source>
        <strain evidence="4">FD-334 SS-4</strain>
    </source>
</reference>
<evidence type="ECO:0000256" key="2">
    <source>
        <dbReference type="SAM" id="Phobius"/>
    </source>
</evidence>
<keyword evidence="2" id="KW-0472">Membrane</keyword>
<protein>
    <submittedName>
        <fullName evidence="3">Uncharacterized protein</fullName>
    </submittedName>
</protein>
<proteinExistence type="predicted"/>
<sequence length="340" mass="35510">MRTLPTSLCGFSLLVSILPHPSYHVRFTLIHTTRLDRNAVPPFFLRATSYLAGGTVLVIIYQWLHKPCPVSICLRQDPRTRARAPSPDGMCGDGGVAGTGSLRAEPVYPPSADQTFCCGSAPPGYGMCHAIAMQIWGARPAPRSATHFPIRCEGANTASRARDRPARATAHARDGKRDGDAVNAPDGRAGGGGAHPTPGPPAWTASWCMDTDRAGGRRYIGAAGAARAGNTGGVQTVCMRSAACSGARASSPIAAAQRASTPTVVQGTRAHGVRAPESRSRVQGRDREGAPPTSAVAVARALPSAAGCQLHLGDTSLRAMHGPMQGASARAYRGRKQRAR</sequence>
<gene>
    <name evidence="3" type="ORF">HYPSUDRAFT_1062913</name>
</gene>
<dbReference type="AlphaFoldDB" id="A0A0D2PPP8"/>
<feature type="region of interest" description="Disordered" evidence="1">
    <location>
        <begin position="319"/>
        <end position="340"/>
    </location>
</feature>
<feature type="compositionally biased region" description="Basic and acidic residues" evidence="1">
    <location>
        <begin position="274"/>
        <end position="289"/>
    </location>
</feature>
<dbReference type="Proteomes" id="UP000054270">
    <property type="component" value="Unassembled WGS sequence"/>
</dbReference>